<sequence>MSVLLSAAVVAAGVGSAAVAGVLMAFSIAVMPALGAQPASAATAVMTRVNVVIVAPVFMVLLFGTAAASVVAAVTAFLEPGTPAVLVAAAAALYVVGCLGVTVAVNVPLNDRLAAAEDVWPEYLTRWTRWNHVRVIAGLGASVLFVVAGVAA</sequence>
<evidence type="ECO:0000313" key="2">
    <source>
        <dbReference type="EMBL" id="MBM7414408.1"/>
    </source>
</evidence>
<dbReference type="InterPro" id="IPR013901">
    <property type="entry name" value="Anthrone_oxy"/>
</dbReference>
<feature type="transmembrane region" description="Helical" evidence="1">
    <location>
        <begin position="129"/>
        <end position="151"/>
    </location>
</feature>
<organism evidence="2 3">
    <name type="scientific">Rhodococcoides corynebacterioides</name>
    <dbReference type="NCBI Taxonomy" id="53972"/>
    <lineage>
        <taxon>Bacteria</taxon>
        <taxon>Bacillati</taxon>
        <taxon>Actinomycetota</taxon>
        <taxon>Actinomycetes</taxon>
        <taxon>Mycobacteriales</taxon>
        <taxon>Nocardiaceae</taxon>
        <taxon>Rhodococcoides</taxon>
    </lineage>
</organism>
<protein>
    <submittedName>
        <fullName evidence="2">Membrane protein</fullName>
    </submittedName>
</protein>
<dbReference type="Pfam" id="PF08592">
    <property type="entry name" value="Anthrone_oxy"/>
    <property type="match status" value="1"/>
</dbReference>
<name>A0ABS2KRA8_9NOCA</name>
<keyword evidence="1" id="KW-0472">Membrane</keyword>
<comment type="caution">
    <text evidence="2">The sequence shown here is derived from an EMBL/GenBank/DDBJ whole genome shotgun (WGS) entry which is preliminary data.</text>
</comment>
<proteinExistence type="predicted"/>
<dbReference type="RefSeq" id="WP_307806169.1">
    <property type="nucleotide sequence ID" value="NZ_JAFBBK010000001.1"/>
</dbReference>
<gene>
    <name evidence="2" type="ORF">JOE42_001141</name>
</gene>
<keyword evidence="1" id="KW-1133">Transmembrane helix</keyword>
<keyword evidence="1" id="KW-0812">Transmembrane</keyword>
<dbReference type="EMBL" id="JAFBBK010000001">
    <property type="protein sequence ID" value="MBM7414408.1"/>
    <property type="molecule type" value="Genomic_DNA"/>
</dbReference>
<feature type="transmembrane region" description="Helical" evidence="1">
    <location>
        <begin position="51"/>
        <end position="78"/>
    </location>
</feature>
<reference evidence="2 3" key="1">
    <citation type="submission" date="2021-01" db="EMBL/GenBank/DDBJ databases">
        <title>Genomics of switchgrass bacterial isolates.</title>
        <authorList>
            <person name="Shade A."/>
        </authorList>
    </citation>
    <scope>NUCLEOTIDE SEQUENCE [LARGE SCALE GENOMIC DNA]</scope>
    <source>
        <strain evidence="2 3">PvP111</strain>
    </source>
</reference>
<keyword evidence="3" id="KW-1185">Reference proteome</keyword>
<accession>A0ABS2KRA8</accession>
<evidence type="ECO:0000313" key="3">
    <source>
        <dbReference type="Proteomes" id="UP000703038"/>
    </source>
</evidence>
<feature type="transmembrane region" description="Helical" evidence="1">
    <location>
        <begin position="85"/>
        <end position="109"/>
    </location>
</feature>
<dbReference type="Proteomes" id="UP000703038">
    <property type="component" value="Unassembled WGS sequence"/>
</dbReference>
<evidence type="ECO:0000256" key="1">
    <source>
        <dbReference type="SAM" id="Phobius"/>
    </source>
</evidence>